<organism evidence="3 4">
    <name type="scientific">Selenihalanaerobacter shriftii</name>
    <dbReference type="NCBI Taxonomy" id="142842"/>
    <lineage>
        <taxon>Bacteria</taxon>
        <taxon>Bacillati</taxon>
        <taxon>Bacillota</taxon>
        <taxon>Clostridia</taxon>
        <taxon>Halanaerobiales</taxon>
        <taxon>Halobacteroidaceae</taxon>
        <taxon>Selenihalanaerobacter</taxon>
    </lineage>
</organism>
<keyword evidence="4" id="KW-1185">Reference proteome</keyword>
<accession>A0A1T4QNS0</accession>
<protein>
    <submittedName>
        <fullName evidence="3">YheO-like PAS domain-containing protein</fullName>
    </submittedName>
</protein>
<dbReference type="InterPro" id="IPR039445">
    <property type="entry name" value="DauR-like_HTH"/>
</dbReference>
<dbReference type="Pfam" id="PF08348">
    <property type="entry name" value="PAS_6"/>
    <property type="match status" value="1"/>
</dbReference>
<evidence type="ECO:0000259" key="2">
    <source>
        <dbReference type="Pfam" id="PF13309"/>
    </source>
</evidence>
<dbReference type="EMBL" id="FUWM01000030">
    <property type="protein sequence ID" value="SKA05399.1"/>
    <property type="molecule type" value="Genomic_DNA"/>
</dbReference>
<dbReference type="Pfam" id="PF13309">
    <property type="entry name" value="HTH_22"/>
    <property type="match status" value="1"/>
</dbReference>
<dbReference type="PANTHER" id="PTHR35568:SF1">
    <property type="entry name" value="TRANSCRIPTIONAL REGULATOR DAUR"/>
    <property type="match status" value="1"/>
</dbReference>
<evidence type="ECO:0000313" key="3">
    <source>
        <dbReference type="EMBL" id="SKA05399.1"/>
    </source>
</evidence>
<reference evidence="4" key="1">
    <citation type="submission" date="2017-02" db="EMBL/GenBank/DDBJ databases">
        <authorList>
            <person name="Varghese N."/>
            <person name="Submissions S."/>
        </authorList>
    </citation>
    <scope>NUCLEOTIDE SEQUENCE [LARGE SCALE GENOMIC DNA]</scope>
    <source>
        <strain evidence="4">ATCC BAA-73</strain>
    </source>
</reference>
<evidence type="ECO:0000259" key="1">
    <source>
        <dbReference type="Pfam" id="PF08348"/>
    </source>
</evidence>
<dbReference type="InterPro" id="IPR013559">
    <property type="entry name" value="YheO"/>
</dbReference>
<name>A0A1T4QNS0_9FIRM</name>
<dbReference type="Proteomes" id="UP000190625">
    <property type="component" value="Unassembled WGS sequence"/>
</dbReference>
<feature type="domain" description="YheO-like" evidence="1">
    <location>
        <begin position="1"/>
        <end position="33"/>
    </location>
</feature>
<proteinExistence type="predicted"/>
<dbReference type="InterPro" id="IPR039446">
    <property type="entry name" value="DauR-like"/>
</dbReference>
<gene>
    <name evidence="3" type="ORF">SAMN02745118_02635</name>
</gene>
<evidence type="ECO:0000313" key="4">
    <source>
        <dbReference type="Proteomes" id="UP000190625"/>
    </source>
</evidence>
<dbReference type="PANTHER" id="PTHR35568">
    <property type="entry name" value="TRANSCRIPTIONAL REGULATOR DAUR"/>
    <property type="match status" value="1"/>
</dbReference>
<dbReference type="AlphaFoldDB" id="A0A1T4QNS0"/>
<feature type="domain" description="Transcriptional regulator DauR-like HTH" evidence="2">
    <location>
        <begin position="58"/>
        <end position="118"/>
    </location>
</feature>
<sequence length="128" mass="14982">MKSSTMLIRDENEKIVGALCINFDLTSVNIAKNFLEDISFIEEKDSKEKFPENVDRFLEIMIEKAISIVNKPINILSKEDKVRIVRYLHKNNVFDIKGSVKIIANHLNISKYSIYNYLEEIRIDSRMQ</sequence>